<dbReference type="Proteomes" id="UP001153331">
    <property type="component" value="Unassembled WGS sequence"/>
</dbReference>
<organism evidence="1 2">
    <name type="scientific">Boeremia exigua</name>
    <dbReference type="NCBI Taxonomy" id="749465"/>
    <lineage>
        <taxon>Eukaryota</taxon>
        <taxon>Fungi</taxon>
        <taxon>Dikarya</taxon>
        <taxon>Ascomycota</taxon>
        <taxon>Pezizomycotina</taxon>
        <taxon>Dothideomycetes</taxon>
        <taxon>Pleosporomycetidae</taxon>
        <taxon>Pleosporales</taxon>
        <taxon>Pleosporineae</taxon>
        <taxon>Didymellaceae</taxon>
        <taxon>Boeremia</taxon>
    </lineage>
</organism>
<sequence>MPHSVNTSTSTGAKMSRPSSTSTYSAPNANAFPRQAGATTLLAPESNDAPALTSPSQLSFTSSPRSVLEVPAFDDSRLKPATTAGANIARPYSRQRAQYYDEQFSYKEGTTSSARDRVTKDAPIVAELRTNVIIKDEYTLVTDLSHHLSTRYQKPETSIMITVNHSACLLLGGSFEPTYVLTINALPVQLQPTLNKRNAALIQNFMTESIGVPIDRGIVRFVAIQEEAFAMNGMTILGEIENLERTQAEETGMKRVATKSSRRSGVSKAKSSITLSRKTSKANTKGRTVTPPLPSPGPLDSGIAVNEKGLQENASAEFTSQSINHKQSEPILSKFSRKPNTNLVPPPIPESKTAKHSMPKRKSLLNIFRR</sequence>
<comment type="caution">
    <text evidence="1">The sequence shown here is derived from an EMBL/GenBank/DDBJ whole genome shotgun (WGS) entry which is preliminary data.</text>
</comment>
<proteinExistence type="predicted"/>
<gene>
    <name evidence="1" type="ORF">OPT61_g8246</name>
</gene>
<evidence type="ECO:0000313" key="2">
    <source>
        <dbReference type="Proteomes" id="UP001153331"/>
    </source>
</evidence>
<evidence type="ECO:0000313" key="1">
    <source>
        <dbReference type="EMBL" id="KAJ8108337.1"/>
    </source>
</evidence>
<accession>A0ACC2HYZ6</accession>
<keyword evidence="2" id="KW-1185">Reference proteome</keyword>
<protein>
    <submittedName>
        <fullName evidence="1">Uncharacterized protein</fullName>
    </submittedName>
</protein>
<reference evidence="1" key="1">
    <citation type="submission" date="2022-11" db="EMBL/GenBank/DDBJ databases">
        <title>Genome Sequence of Boeremia exigua.</title>
        <authorList>
            <person name="Buettner E."/>
        </authorList>
    </citation>
    <scope>NUCLEOTIDE SEQUENCE</scope>
    <source>
        <strain evidence="1">CU02</strain>
    </source>
</reference>
<name>A0ACC2HYZ6_9PLEO</name>
<dbReference type="EMBL" id="JAPHNI010000763">
    <property type="protein sequence ID" value="KAJ8108337.1"/>
    <property type="molecule type" value="Genomic_DNA"/>
</dbReference>